<name>A0A318IWQ0_9BURK</name>
<evidence type="ECO:0000313" key="2">
    <source>
        <dbReference type="EMBL" id="PXX39654.1"/>
    </source>
</evidence>
<reference evidence="2 3" key="1">
    <citation type="submission" date="2018-05" db="EMBL/GenBank/DDBJ databases">
        <title>Genomic Encyclopedia of Type Strains, Phase IV (KMG-IV): sequencing the most valuable type-strain genomes for metagenomic binning, comparative biology and taxonomic classification.</title>
        <authorList>
            <person name="Goeker M."/>
        </authorList>
    </citation>
    <scope>NUCLEOTIDE SEQUENCE [LARGE SCALE GENOMIC DNA]</scope>
    <source>
        <strain evidence="2 3">DSM 19792</strain>
    </source>
</reference>
<gene>
    <name evidence="2" type="ORF">DFR42_11018</name>
</gene>
<feature type="signal peptide" evidence="1">
    <location>
        <begin position="1"/>
        <end position="24"/>
    </location>
</feature>
<dbReference type="Proteomes" id="UP000247792">
    <property type="component" value="Unassembled WGS sequence"/>
</dbReference>
<evidence type="ECO:0000313" key="3">
    <source>
        <dbReference type="Proteomes" id="UP000247792"/>
    </source>
</evidence>
<dbReference type="EMBL" id="QJKB01000010">
    <property type="protein sequence ID" value="PXX39654.1"/>
    <property type="molecule type" value="Genomic_DNA"/>
</dbReference>
<dbReference type="AlphaFoldDB" id="A0A318IWQ0"/>
<comment type="caution">
    <text evidence="2">The sequence shown here is derived from an EMBL/GenBank/DDBJ whole genome shotgun (WGS) entry which is preliminary data.</text>
</comment>
<sequence>MNIKPVLITCFLFTSMNVQVPAHAAEENAALVEISSTRDPELKSYRQMYKGLEAFDQKRQLAPDAILKFKLLPVSADISLHDLSMRIASDDDSVHVEVEPDGSFILPKNPRALQENADLLLNRKKGLFRWRPDIRSAGVPTDQRRLGDLRLECEIWWAVENDSMPYETRNLFRLLGGACQSSIIDISYWSPKKLSAAYLVSKDRREKIQISQDGLQFIPPLYKKDWADASLIEFEFAASSEK</sequence>
<feature type="chain" id="PRO_5016264308" description="Outer membrane lipoprotein-sorting protein" evidence="1">
    <location>
        <begin position="25"/>
        <end position="242"/>
    </location>
</feature>
<accession>A0A318IWQ0</accession>
<keyword evidence="1" id="KW-0732">Signal</keyword>
<proteinExistence type="predicted"/>
<evidence type="ECO:0000256" key="1">
    <source>
        <dbReference type="SAM" id="SignalP"/>
    </source>
</evidence>
<evidence type="ECO:0008006" key="4">
    <source>
        <dbReference type="Google" id="ProtNLM"/>
    </source>
</evidence>
<keyword evidence="3" id="KW-1185">Reference proteome</keyword>
<organism evidence="2 3">
    <name type="scientific">Undibacterium pigrum</name>
    <dbReference type="NCBI Taxonomy" id="401470"/>
    <lineage>
        <taxon>Bacteria</taxon>
        <taxon>Pseudomonadati</taxon>
        <taxon>Pseudomonadota</taxon>
        <taxon>Betaproteobacteria</taxon>
        <taxon>Burkholderiales</taxon>
        <taxon>Oxalobacteraceae</taxon>
        <taxon>Undibacterium</taxon>
    </lineage>
</organism>
<protein>
    <recommendedName>
        <fullName evidence="4">Outer membrane lipoprotein-sorting protein</fullName>
    </recommendedName>
</protein>